<protein>
    <submittedName>
        <fullName evidence="2">Calcium-binding protein</fullName>
    </submittedName>
</protein>
<reference evidence="1" key="1">
    <citation type="submission" date="2022-12" db="EMBL/GenBank/DDBJ databases">
        <authorList>
            <person name="Krivoruchko A.V."/>
            <person name="Elkin A."/>
        </authorList>
    </citation>
    <scope>NUCLEOTIDE SEQUENCE</scope>
    <source>
        <strain evidence="1">IEGM 249</strain>
    </source>
</reference>
<keyword evidence="3" id="KW-1185">Reference proteome</keyword>
<reference evidence="2" key="2">
    <citation type="submission" date="2023-07" db="EMBL/GenBank/DDBJ databases">
        <title>Genomic analysis of Rhodococcus opacus VOC-14 with glycol ethers degradation activity.</title>
        <authorList>
            <person name="Narkevich D.A."/>
            <person name="Hlushen A.M."/>
            <person name="Akhremchuk A.E."/>
            <person name="Sikolenko M.A."/>
            <person name="Valentovich L.N."/>
        </authorList>
    </citation>
    <scope>NUCLEOTIDE SEQUENCE</scope>
    <source>
        <strain evidence="2">VOC-14</strain>
        <plasmid evidence="2">pRho-VOC14-L</plasmid>
    </source>
</reference>
<dbReference type="EMBL" id="JAPWIS010000010">
    <property type="protein sequence ID" value="MCZ4586138.1"/>
    <property type="molecule type" value="Genomic_DNA"/>
</dbReference>
<evidence type="ECO:0000313" key="3">
    <source>
        <dbReference type="Proteomes" id="UP001066327"/>
    </source>
</evidence>
<evidence type="ECO:0000313" key="2">
    <source>
        <dbReference type="EMBL" id="WLF51925.1"/>
    </source>
</evidence>
<dbReference type="EMBL" id="CP130956">
    <property type="protein sequence ID" value="WLF51925.1"/>
    <property type="molecule type" value="Genomic_DNA"/>
</dbReference>
<geneLocation type="plasmid" evidence="2 4">
    <name>pRho-VOC14-L</name>
</geneLocation>
<dbReference type="RefSeq" id="WP_269591565.1">
    <property type="nucleotide sequence ID" value="NZ_CP130956.1"/>
</dbReference>
<dbReference type="AlphaFoldDB" id="A0AAX3YSU5"/>
<gene>
    <name evidence="1" type="ORF">O4328_21015</name>
    <name evidence="2" type="ORF">Q5707_41400</name>
</gene>
<dbReference type="Proteomes" id="UP001231166">
    <property type="component" value="Plasmid pRho-VOC14-L"/>
</dbReference>
<evidence type="ECO:0000313" key="4">
    <source>
        <dbReference type="Proteomes" id="UP001231166"/>
    </source>
</evidence>
<dbReference type="InterPro" id="IPR020994">
    <property type="entry name" value="Uncharacterised_Ca-bd_CcbP"/>
</dbReference>
<dbReference type="Proteomes" id="UP001066327">
    <property type="component" value="Unassembled WGS sequence"/>
</dbReference>
<accession>A0AAX3YSU5</accession>
<dbReference type="Pfam" id="PF11535">
    <property type="entry name" value="Calci_bind_CcbP"/>
    <property type="match status" value="1"/>
</dbReference>
<name>A0AAX3YSU5_RHOOP</name>
<proteinExistence type="predicted"/>
<organism evidence="2 4">
    <name type="scientific">Rhodococcus opacus</name>
    <name type="common">Nocardia opaca</name>
    <dbReference type="NCBI Taxonomy" id="37919"/>
    <lineage>
        <taxon>Bacteria</taxon>
        <taxon>Bacillati</taxon>
        <taxon>Actinomycetota</taxon>
        <taxon>Actinomycetes</taxon>
        <taxon>Mycobacteriales</taxon>
        <taxon>Nocardiaceae</taxon>
        <taxon>Rhodococcus</taxon>
    </lineage>
</organism>
<keyword evidence="2" id="KW-0614">Plasmid</keyword>
<evidence type="ECO:0000313" key="1">
    <source>
        <dbReference type="EMBL" id="MCZ4586138.1"/>
    </source>
</evidence>
<sequence length="103" mass="11421">MTPSNRAALAALVAEATVDCYNDSECVTGFYTMLDEHLVLPFQTFVSGTEVTVSGIDLTAEECIAVICVRGQWRQRIPILDLPLPTPLPAGAQWVEAYRHWLR</sequence>